<evidence type="ECO:0000256" key="1">
    <source>
        <dbReference type="ARBA" id="ARBA00023125"/>
    </source>
</evidence>
<sequence length="239" mass="26479">MTPVTFQTPASHTHAPLPESSRGALARDRMLMAALDLFGRHGFEATTTRMVAQQAGMNLGAIPYYFGSKDDLYGQAAAWLADYISDRMREPLAHLQAACEEETDPIALVDHLVQFMQAHARSLLADAAPASWIQFYMRAQTECDAAFERLFEQVISPSHDTVCGVLARVMHLPADHPRTRALAYLAFHQSVCFRLTGDVLLRRLGWDGFTPPRIEMLLETIGTALRDQLLGAARRGAQA</sequence>
<dbReference type="Proteomes" id="UP000244892">
    <property type="component" value="Chromosome"/>
</dbReference>
<proteinExistence type="predicted"/>
<dbReference type="PANTHER" id="PTHR30055:SF235">
    <property type="entry name" value="TRANSCRIPTIONAL REGULATORY PROTEIN"/>
    <property type="match status" value="1"/>
</dbReference>
<organism evidence="5 6">
    <name type="scientific">Aquabacterium olei</name>
    <dbReference type="NCBI Taxonomy" id="1296669"/>
    <lineage>
        <taxon>Bacteria</taxon>
        <taxon>Pseudomonadati</taxon>
        <taxon>Pseudomonadota</taxon>
        <taxon>Betaproteobacteria</taxon>
        <taxon>Burkholderiales</taxon>
        <taxon>Aquabacterium</taxon>
    </lineage>
</organism>
<feature type="compositionally biased region" description="Polar residues" evidence="3">
    <location>
        <begin position="1"/>
        <end position="11"/>
    </location>
</feature>
<dbReference type="GO" id="GO:0000976">
    <property type="term" value="F:transcription cis-regulatory region binding"/>
    <property type="evidence" value="ECO:0007669"/>
    <property type="project" value="TreeGrafter"/>
</dbReference>
<dbReference type="EMBL" id="CP029210">
    <property type="protein sequence ID" value="AWI53971.1"/>
    <property type="molecule type" value="Genomic_DNA"/>
</dbReference>
<dbReference type="PANTHER" id="PTHR30055">
    <property type="entry name" value="HTH-TYPE TRANSCRIPTIONAL REGULATOR RUTR"/>
    <property type="match status" value="1"/>
</dbReference>
<dbReference type="Pfam" id="PF09209">
    <property type="entry name" value="CecR_C"/>
    <property type="match status" value="1"/>
</dbReference>
<protein>
    <recommendedName>
        <fullName evidence="4">HTH tetR-type domain-containing protein</fullName>
    </recommendedName>
</protein>
<dbReference type="KEGG" id="aon:DEH84_11425"/>
<dbReference type="OrthoDB" id="2356263at2"/>
<dbReference type="SUPFAM" id="SSF48498">
    <property type="entry name" value="Tetracyclin repressor-like, C-terminal domain"/>
    <property type="match status" value="1"/>
</dbReference>
<evidence type="ECO:0000256" key="2">
    <source>
        <dbReference type="PROSITE-ProRule" id="PRU00335"/>
    </source>
</evidence>
<feature type="DNA-binding region" description="H-T-H motif" evidence="2">
    <location>
        <begin position="47"/>
        <end position="66"/>
    </location>
</feature>
<feature type="domain" description="HTH tetR-type" evidence="4">
    <location>
        <begin position="24"/>
        <end position="84"/>
    </location>
</feature>
<evidence type="ECO:0000313" key="6">
    <source>
        <dbReference type="Proteomes" id="UP000244892"/>
    </source>
</evidence>
<dbReference type="SUPFAM" id="SSF46689">
    <property type="entry name" value="Homeodomain-like"/>
    <property type="match status" value="1"/>
</dbReference>
<dbReference type="InterPro" id="IPR050109">
    <property type="entry name" value="HTH-type_TetR-like_transc_reg"/>
</dbReference>
<dbReference type="GO" id="GO:0003700">
    <property type="term" value="F:DNA-binding transcription factor activity"/>
    <property type="evidence" value="ECO:0007669"/>
    <property type="project" value="TreeGrafter"/>
</dbReference>
<dbReference type="InterPro" id="IPR009057">
    <property type="entry name" value="Homeodomain-like_sf"/>
</dbReference>
<keyword evidence="1 2" id="KW-0238">DNA-binding</keyword>
<dbReference type="PRINTS" id="PR00455">
    <property type="entry name" value="HTHTETR"/>
</dbReference>
<dbReference type="InterPro" id="IPR036271">
    <property type="entry name" value="Tet_transcr_reg_TetR-rel_C_sf"/>
</dbReference>
<dbReference type="InterPro" id="IPR015292">
    <property type="entry name" value="Tscrpt_reg_YbiH_C"/>
</dbReference>
<dbReference type="PROSITE" id="PS50977">
    <property type="entry name" value="HTH_TETR_2"/>
    <property type="match status" value="1"/>
</dbReference>
<dbReference type="AlphaFoldDB" id="A0A2U8FSC2"/>
<keyword evidence="6" id="KW-1185">Reference proteome</keyword>
<dbReference type="InterPro" id="IPR001647">
    <property type="entry name" value="HTH_TetR"/>
</dbReference>
<dbReference type="RefSeq" id="WP_109036967.1">
    <property type="nucleotide sequence ID" value="NZ_CP029210.1"/>
</dbReference>
<accession>A0A2U8FSC2</accession>
<evidence type="ECO:0000259" key="4">
    <source>
        <dbReference type="PROSITE" id="PS50977"/>
    </source>
</evidence>
<name>A0A2U8FSC2_9BURK</name>
<feature type="region of interest" description="Disordered" evidence="3">
    <location>
        <begin position="1"/>
        <end position="21"/>
    </location>
</feature>
<reference evidence="5 6" key="1">
    <citation type="submission" date="2018-05" db="EMBL/GenBank/DDBJ databases">
        <title>complete genome sequence of Aquabacterium olei NBRC 110486.</title>
        <authorList>
            <person name="Tang B."/>
            <person name="Chang J."/>
            <person name="Zhang L."/>
            <person name="Yang H."/>
        </authorList>
    </citation>
    <scope>NUCLEOTIDE SEQUENCE [LARGE SCALE GENOMIC DNA]</scope>
    <source>
        <strain evidence="5 6">NBRC 110486</strain>
    </source>
</reference>
<dbReference type="Gene3D" id="1.10.357.10">
    <property type="entry name" value="Tetracycline Repressor, domain 2"/>
    <property type="match status" value="1"/>
</dbReference>
<gene>
    <name evidence="5" type="ORF">DEH84_11425</name>
</gene>
<dbReference type="Gene3D" id="1.10.10.60">
    <property type="entry name" value="Homeodomain-like"/>
    <property type="match status" value="1"/>
</dbReference>
<dbReference type="Pfam" id="PF00440">
    <property type="entry name" value="TetR_N"/>
    <property type="match status" value="1"/>
</dbReference>
<evidence type="ECO:0000313" key="5">
    <source>
        <dbReference type="EMBL" id="AWI53971.1"/>
    </source>
</evidence>
<evidence type="ECO:0000256" key="3">
    <source>
        <dbReference type="SAM" id="MobiDB-lite"/>
    </source>
</evidence>